<evidence type="ECO:0000313" key="2">
    <source>
        <dbReference type="EMBL" id="GAA5063162.1"/>
    </source>
</evidence>
<dbReference type="Pfam" id="PF26593">
    <property type="entry name" value="TraC-like"/>
    <property type="match status" value="1"/>
</dbReference>
<dbReference type="InterPro" id="IPR058596">
    <property type="entry name" value="TraC-like_dom"/>
</dbReference>
<comment type="caution">
    <text evidence="2">The sequence shown here is derived from an EMBL/GenBank/DDBJ whole genome shotgun (WGS) entry which is preliminary data.</text>
</comment>
<gene>
    <name evidence="2" type="ORF">GCM10025751_51390</name>
</gene>
<dbReference type="GeneID" id="68617105"/>
<feature type="domain" description="TraC-like" evidence="1">
    <location>
        <begin position="60"/>
        <end position="261"/>
    </location>
</feature>
<dbReference type="RefSeq" id="WP_227778635.1">
    <property type="nucleotide sequence ID" value="NZ_BAABKX010000024.1"/>
</dbReference>
<dbReference type="EMBL" id="BAABKX010000024">
    <property type="protein sequence ID" value="GAA5063162.1"/>
    <property type="molecule type" value="Genomic_DNA"/>
</dbReference>
<accession>A0AAV3UQ82</accession>
<reference evidence="2 3" key="1">
    <citation type="journal article" date="2019" name="Int. J. Syst. Evol. Microbiol.">
        <title>The Global Catalogue of Microorganisms (GCM) 10K type strain sequencing project: providing services to taxonomists for standard genome sequencing and annotation.</title>
        <authorList>
            <consortium name="The Broad Institute Genomics Platform"/>
            <consortium name="The Broad Institute Genome Sequencing Center for Infectious Disease"/>
            <person name="Wu L."/>
            <person name="Ma J."/>
        </authorList>
    </citation>
    <scope>NUCLEOTIDE SEQUENCE [LARGE SCALE GENOMIC DNA]</scope>
    <source>
        <strain evidence="2 3">JCM 17504</strain>
    </source>
</reference>
<dbReference type="AlphaFoldDB" id="A0AAV3UQ82"/>
<dbReference type="Proteomes" id="UP001501729">
    <property type="component" value="Unassembled WGS sequence"/>
</dbReference>
<evidence type="ECO:0000259" key="1">
    <source>
        <dbReference type="Pfam" id="PF26593"/>
    </source>
</evidence>
<evidence type="ECO:0000313" key="3">
    <source>
        <dbReference type="Proteomes" id="UP001501729"/>
    </source>
</evidence>
<keyword evidence="3" id="KW-1185">Reference proteome</keyword>
<organism evidence="2 3">
    <name type="scientific">Haladaptatus pallidirubidus</name>
    <dbReference type="NCBI Taxonomy" id="1008152"/>
    <lineage>
        <taxon>Archaea</taxon>
        <taxon>Methanobacteriati</taxon>
        <taxon>Methanobacteriota</taxon>
        <taxon>Stenosarchaea group</taxon>
        <taxon>Halobacteria</taxon>
        <taxon>Halobacteriales</taxon>
        <taxon>Haladaptataceae</taxon>
        <taxon>Haladaptatus</taxon>
    </lineage>
</organism>
<proteinExistence type="predicted"/>
<sequence>MRNGLNQIWTFSGRWMPPSKQLTRTSQRLVMKHVLQFHLEDKLNKQTTTQAQLGFDYVRDDGIAVDDEDYIGLVKVQPRNWLTLNHEQRRQVMSDYISFLMALDWSIAIPCYPREFDLGEQYNKFIRGGTSVAARGQSPILQYGRRYYIQWAQDNIDGSGIKTRDYYIVIRVNASQVTTNLDTGSVLNQLSTLPLIGSAGANILKRLPWVETHEKAETELCIREVHNRQRRVIDKLGRTDVATELVSTRQETMEILYHYYNHVKPEFDRFDHATFSKGEI</sequence>
<name>A0AAV3UQ82_9EURY</name>
<protein>
    <recommendedName>
        <fullName evidence="1">TraC-like domain-containing protein</fullName>
    </recommendedName>
</protein>